<dbReference type="InterPro" id="IPR000073">
    <property type="entry name" value="AB_hydrolase_1"/>
</dbReference>
<feature type="domain" description="AB hydrolase-1" evidence="1">
    <location>
        <begin position="63"/>
        <end position="137"/>
    </location>
</feature>
<sequence>MSDIVDVLWLSSSPALTRFDQPLLKYLSKYMTVAQWEYHTQKDEGSSIDEAVNLLNKFLTDKNDSVHLAGHGAGGALALIFARRYPEKVRSLTLLAVAAQPAHTWHTHYYVQREMFPISREQILANTVRHLFGKQPHHTTKKLMTALDKDLDQTPLSHSLFKLVDLPKGGVSMPMMVCGSNNDHVVDPSTLQEWSKYLKPEDHLWQYPKGHHFFHYFYPQPVGEQILIFWQLYHLQSMLLTQSISPRLAK</sequence>
<gene>
    <name evidence="2" type="ORF">K2F26_03540</name>
</gene>
<dbReference type="InterPro" id="IPR029058">
    <property type="entry name" value="AB_hydrolase_fold"/>
</dbReference>
<dbReference type="RefSeq" id="WP_220610377.1">
    <property type="nucleotide sequence ID" value="NZ_CP080598.1"/>
</dbReference>
<dbReference type="Pfam" id="PF00561">
    <property type="entry name" value="Abhydrolase_1"/>
    <property type="match status" value="1"/>
</dbReference>
<proteinExistence type="predicted"/>
<dbReference type="SUPFAM" id="SSF53474">
    <property type="entry name" value="alpha/beta-Hydrolases"/>
    <property type="match status" value="1"/>
</dbReference>
<keyword evidence="2" id="KW-0378">Hydrolase</keyword>
<evidence type="ECO:0000259" key="1">
    <source>
        <dbReference type="Pfam" id="PF00561"/>
    </source>
</evidence>
<evidence type="ECO:0000313" key="3">
    <source>
        <dbReference type="Proteomes" id="UP000826540"/>
    </source>
</evidence>
<dbReference type="Gene3D" id="3.40.50.1820">
    <property type="entry name" value="alpha/beta hydrolase"/>
    <property type="match status" value="1"/>
</dbReference>
<dbReference type="EMBL" id="CP080598">
    <property type="protein sequence ID" value="QYX32481.1"/>
    <property type="molecule type" value="Genomic_DNA"/>
</dbReference>
<reference evidence="2 3" key="1">
    <citation type="journal article" date="2022" name="J. Am. Chem. Soc.">
        <title>Biosynthesis of Guanitoxin Enables Global Environmental Detection in Freshwater Cyanobacteria.</title>
        <authorList>
            <person name="Lima S.T."/>
            <person name="Fallon T.R."/>
            <person name="Cordoza J.L."/>
            <person name="Chekan J.R."/>
            <person name="Delbaje E."/>
            <person name="Hopiavuori A.R."/>
            <person name="Alvarenga D.O."/>
            <person name="Wood S.M."/>
            <person name="Luhavaya H."/>
            <person name="Baumgartner J.T."/>
            <person name="Dorr F.A."/>
            <person name="Etchegaray A."/>
            <person name="Pinto E."/>
            <person name="McKinnie S.M.K."/>
            <person name="Fiore M.F."/>
            <person name="Moore B.S."/>
        </authorList>
    </citation>
    <scope>NUCLEOTIDE SEQUENCE [LARGE SCALE GENOMIC DNA]</scope>
    <source>
        <strain evidence="2 3">ITEP-024</strain>
    </source>
</reference>
<dbReference type="Proteomes" id="UP000826540">
    <property type="component" value="Chromosome"/>
</dbReference>
<organism evidence="2 3">
    <name type="scientific">Sphaerospermopsis torques-reginae ITEP-024</name>
    <dbReference type="NCBI Taxonomy" id="984208"/>
    <lineage>
        <taxon>Bacteria</taxon>
        <taxon>Bacillati</taxon>
        <taxon>Cyanobacteriota</taxon>
        <taxon>Cyanophyceae</taxon>
        <taxon>Nostocales</taxon>
        <taxon>Aphanizomenonaceae</taxon>
        <taxon>Sphaerospermopsis</taxon>
        <taxon>Sphaerospermopsis torques-reginae</taxon>
    </lineage>
</organism>
<keyword evidence="3" id="KW-1185">Reference proteome</keyword>
<protein>
    <submittedName>
        <fullName evidence="2">Alpha/beta fold hydrolase</fullName>
    </submittedName>
</protein>
<evidence type="ECO:0000313" key="2">
    <source>
        <dbReference type="EMBL" id="QYX32481.1"/>
    </source>
</evidence>
<name>A0ABX8X1B1_9CYAN</name>
<accession>A0ABX8X1B1</accession>
<dbReference type="GO" id="GO:0016787">
    <property type="term" value="F:hydrolase activity"/>
    <property type="evidence" value="ECO:0007669"/>
    <property type="project" value="UniProtKB-KW"/>
</dbReference>